<dbReference type="GO" id="GO:0031123">
    <property type="term" value="P:RNA 3'-end processing"/>
    <property type="evidence" value="ECO:0007669"/>
    <property type="project" value="UniProtKB-ARBA"/>
</dbReference>
<organism evidence="3 4">
    <name type="scientific">Tetranychus urticae</name>
    <name type="common">Two-spotted spider mite</name>
    <dbReference type="NCBI Taxonomy" id="32264"/>
    <lineage>
        <taxon>Eukaryota</taxon>
        <taxon>Metazoa</taxon>
        <taxon>Ecdysozoa</taxon>
        <taxon>Arthropoda</taxon>
        <taxon>Chelicerata</taxon>
        <taxon>Arachnida</taxon>
        <taxon>Acari</taxon>
        <taxon>Acariformes</taxon>
        <taxon>Trombidiformes</taxon>
        <taxon>Prostigmata</taxon>
        <taxon>Eleutherengona</taxon>
        <taxon>Raphignathae</taxon>
        <taxon>Tetranychoidea</taxon>
        <taxon>Tetranychidae</taxon>
        <taxon>Tetranychus</taxon>
    </lineage>
</organism>
<evidence type="ECO:0000259" key="2">
    <source>
        <dbReference type="SMART" id="SM00849"/>
    </source>
</evidence>
<evidence type="ECO:0000256" key="1">
    <source>
        <dbReference type="SAM" id="MobiDB-lite"/>
    </source>
</evidence>
<feature type="region of interest" description="Disordered" evidence="1">
    <location>
        <begin position="308"/>
        <end position="395"/>
    </location>
</feature>
<feature type="compositionally biased region" description="Polar residues" evidence="1">
    <location>
        <begin position="377"/>
        <end position="392"/>
    </location>
</feature>
<dbReference type="Pfam" id="PF16661">
    <property type="entry name" value="Lactamase_B_6"/>
    <property type="match status" value="1"/>
</dbReference>
<dbReference type="InterPro" id="IPR001279">
    <property type="entry name" value="Metallo-B-lactamas"/>
</dbReference>
<dbReference type="EMBL" id="CAEY01001890">
    <property type="status" value="NOT_ANNOTATED_CDS"/>
    <property type="molecule type" value="Genomic_DNA"/>
</dbReference>
<dbReference type="SMART" id="SM00849">
    <property type="entry name" value="Lactamase_B"/>
    <property type="match status" value="1"/>
</dbReference>
<dbReference type="SUPFAM" id="SSF56281">
    <property type="entry name" value="Metallo-hydrolase/oxidoreductase"/>
    <property type="match status" value="1"/>
</dbReference>
<dbReference type="AlphaFoldDB" id="T1K986"/>
<dbReference type="Proteomes" id="UP000015104">
    <property type="component" value="Unassembled WGS sequence"/>
</dbReference>
<dbReference type="InterPro" id="IPR036866">
    <property type="entry name" value="RibonucZ/Hydroxyglut_hydro"/>
</dbReference>
<dbReference type="Gene3D" id="3.60.15.10">
    <property type="entry name" value="Ribonuclease Z/Hydroxyacylglutathione hydrolase-like"/>
    <property type="match status" value="1"/>
</dbReference>
<dbReference type="STRING" id="32264.T1K986"/>
<name>T1K986_TETUR</name>
<feature type="domain" description="Metallo-beta-lactamase" evidence="2">
    <location>
        <begin position="16"/>
        <end position="219"/>
    </location>
</feature>
<dbReference type="InterPro" id="IPR050698">
    <property type="entry name" value="MBL"/>
</dbReference>
<dbReference type="GO" id="GO:0016180">
    <property type="term" value="P:snRNA processing"/>
    <property type="evidence" value="ECO:0007669"/>
    <property type="project" value="TreeGrafter"/>
</dbReference>
<dbReference type="PANTHER" id="PTHR11203">
    <property type="entry name" value="CLEAVAGE AND POLYADENYLATION SPECIFICITY FACTOR FAMILY MEMBER"/>
    <property type="match status" value="1"/>
</dbReference>
<protein>
    <recommendedName>
        <fullName evidence="2">Metallo-beta-lactamase domain-containing protein</fullName>
    </recommendedName>
</protein>
<reference evidence="3" key="2">
    <citation type="submission" date="2015-06" db="UniProtKB">
        <authorList>
            <consortium name="EnsemblMetazoa"/>
        </authorList>
    </citation>
    <scope>IDENTIFICATION</scope>
</reference>
<evidence type="ECO:0000313" key="3">
    <source>
        <dbReference type="EnsemblMetazoa" id="tetur07g04050.1"/>
    </source>
</evidence>
<dbReference type="GO" id="GO:0005634">
    <property type="term" value="C:nucleus"/>
    <property type="evidence" value="ECO:0007669"/>
    <property type="project" value="TreeGrafter"/>
</dbReference>
<dbReference type="PANTHER" id="PTHR11203:SF37">
    <property type="entry name" value="INTEGRATOR COMPLEX SUBUNIT 11"/>
    <property type="match status" value="1"/>
</dbReference>
<dbReference type="GO" id="GO:0004521">
    <property type="term" value="F:RNA endonuclease activity"/>
    <property type="evidence" value="ECO:0007669"/>
    <property type="project" value="TreeGrafter"/>
</dbReference>
<dbReference type="EnsemblMetazoa" id="tetur07g04050.1">
    <property type="protein sequence ID" value="tetur07g04050.1"/>
    <property type="gene ID" value="tetur07g04050"/>
</dbReference>
<feature type="compositionally biased region" description="Basic residues" evidence="1">
    <location>
        <begin position="343"/>
        <end position="357"/>
    </location>
</feature>
<accession>T1K986</accession>
<dbReference type="eggNOG" id="KOG1136">
    <property type="taxonomic scope" value="Eukaryota"/>
</dbReference>
<dbReference type="HOGENOM" id="CLU_417589_0_0_1"/>
<sequence length="657" mass="74741">MSEIKVTPLLGLQENGKSSTLVKIGGKNVILDCGLTLEALNDDNYDQLLPDFTFLFGNNAVNTPIDCVIISHYHLDHSGALPYLTEKIGYKGPIYMTQPTKTIAPFVWKDCHTTLTDANFFPDFLSPSQIADCMSKVTTVAYNEVISINDEITVTVYPSNLPLGPDIFHLEVGQQSIFYHGGCNLKPYSKPPISSPSPYPRVNGNISDGISSAASSSNLPSQQSDLTIKQNGCMLSFKIGQSVVHRQMSPQEMQLITAVFKNLQFMVEDNEDEFWQRIAYEMTLFSSPLNDDSKLRWKTLFYDSLRSCRQKAPENSENEETNQNGLDEENRPESTNEVATKSSGKKNRKKKKAKKSRNTQPSDDLIQFDSPEVEVPSTPNKPKISSNRNFQPNPGILDDQQLMICAFSERLKSAKISPEFWISLNQDLKKKGKSIKPSDLEEYFKRLSGIQMEIMMTSNSFIEAAGKWQHFIPLNDLDLSYFFEDKWAYRRSKARFLDTDETPKPRAKKTKNKVKCLNSPPESPVYLAPINHSHCDIVQQPESPKDIPYISDPEDLTDHLTLINLFANRLRKSEICPEFWTLLHKDLENIGKPLKDEADLRCHLKSLADIQLDVMKTSPDIITAIQKWPFFMMLHDLPLDFLLDDKWAYRRLKPNFS</sequence>
<reference evidence="4" key="1">
    <citation type="submission" date="2011-08" db="EMBL/GenBank/DDBJ databases">
        <authorList>
            <person name="Rombauts S."/>
        </authorList>
    </citation>
    <scope>NUCLEOTIDE SEQUENCE</scope>
    <source>
        <strain evidence="4">London</strain>
    </source>
</reference>
<evidence type="ECO:0000313" key="4">
    <source>
        <dbReference type="Proteomes" id="UP000015104"/>
    </source>
</evidence>
<proteinExistence type="predicted"/>
<keyword evidence="4" id="KW-1185">Reference proteome</keyword>